<dbReference type="Pfam" id="PF00126">
    <property type="entry name" value="HTH_1"/>
    <property type="match status" value="1"/>
</dbReference>
<dbReference type="InterPro" id="IPR036388">
    <property type="entry name" value="WH-like_DNA-bd_sf"/>
</dbReference>
<gene>
    <name evidence="6" type="ORF">SAMN04488136_1663</name>
</gene>
<dbReference type="SUPFAM" id="SSF53850">
    <property type="entry name" value="Periplasmic binding protein-like II"/>
    <property type="match status" value="1"/>
</dbReference>
<dbReference type="Pfam" id="PF03466">
    <property type="entry name" value="LysR_substrate"/>
    <property type="match status" value="1"/>
</dbReference>
<organism evidence="6 7">
    <name type="scientific">Vibrio xiamenensis</name>
    <dbReference type="NCBI Taxonomy" id="861298"/>
    <lineage>
        <taxon>Bacteria</taxon>
        <taxon>Pseudomonadati</taxon>
        <taxon>Pseudomonadota</taxon>
        <taxon>Gammaproteobacteria</taxon>
        <taxon>Vibrionales</taxon>
        <taxon>Vibrionaceae</taxon>
        <taxon>Vibrio</taxon>
    </lineage>
</organism>
<evidence type="ECO:0000313" key="6">
    <source>
        <dbReference type="EMBL" id="SDI10768.1"/>
    </source>
</evidence>
<dbReference type="GO" id="GO:0006351">
    <property type="term" value="P:DNA-templated transcription"/>
    <property type="evidence" value="ECO:0007669"/>
    <property type="project" value="TreeGrafter"/>
</dbReference>
<proteinExistence type="inferred from homology"/>
<evidence type="ECO:0000256" key="1">
    <source>
        <dbReference type="ARBA" id="ARBA00009437"/>
    </source>
</evidence>
<dbReference type="CDD" id="cd08422">
    <property type="entry name" value="PBP2_CrgA_like"/>
    <property type="match status" value="1"/>
</dbReference>
<keyword evidence="4" id="KW-0804">Transcription</keyword>
<evidence type="ECO:0000256" key="4">
    <source>
        <dbReference type="ARBA" id="ARBA00023163"/>
    </source>
</evidence>
<dbReference type="EMBL" id="FNDD01000066">
    <property type="protein sequence ID" value="SDI10768.1"/>
    <property type="molecule type" value="Genomic_DNA"/>
</dbReference>
<feature type="domain" description="HTH lysR-type" evidence="5">
    <location>
        <begin position="1"/>
        <end position="58"/>
    </location>
</feature>
<dbReference type="Gene3D" id="1.10.10.10">
    <property type="entry name" value="Winged helix-like DNA-binding domain superfamily/Winged helix DNA-binding domain"/>
    <property type="match status" value="1"/>
</dbReference>
<keyword evidence="3 6" id="KW-0238">DNA-binding</keyword>
<name>A0A1G8HVT6_9VIBR</name>
<comment type="similarity">
    <text evidence="1">Belongs to the LysR transcriptional regulatory family.</text>
</comment>
<dbReference type="PANTHER" id="PTHR30537:SF21">
    <property type="entry name" value="HTH-TYPE TRANSCRIPTIONAL REGULATOR SINR-RELATED"/>
    <property type="match status" value="1"/>
</dbReference>
<evidence type="ECO:0000256" key="2">
    <source>
        <dbReference type="ARBA" id="ARBA00023015"/>
    </source>
</evidence>
<evidence type="ECO:0000256" key="3">
    <source>
        <dbReference type="ARBA" id="ARBA00023125"/>
    </source>
</evidence>
<dbReference type="PANTHER" id="PTHR30537">
    <property type="entry name" value="HTH-TYPE TRANSCRIPTIONAL REGULATOR"/>
    <property type="match status" value="1"/>
</dbReference>
<dbReference type="AlphaFoldDB" id="A0A1G8HVT6"/>
<dbReference type="Gene3D" id="3.40.190.290">
    <property type="match status" value="1"/>
</dbReference>
<dbReference type="InterPro" id="IPR000847">
    <property type="entry name" value="LysR_HTH_N"/>
</dbReference>
<reference evidence="6 7" key="1">
    <citation type="submission" date="2016-10" db="EMBL/GenBank/DDBJ databases">
        <authorList>
            <person name="de Groot N.N."/>
        </authorList>
    </citation>
    <scope>NUCLEOTIDE SEQUENCE [LARGE SCALE GENOMIC DNA]</scope>
    <source>
        <strain evidence="6 7">CGMCC 1.10228</strain>
    </source>
</reference>
<dbReference type="GO" id="GO:0003700">
    <property type="term" value="F:DNA-binding transcription factor activity"/>
    <property type="evidence" value="ECO:0007669"/>
    <property type="project" value="InterPro"/>
</dbReference>
<accession>A0A1G8HVT6</accession>
<evidence type="ECO:0000313" key="7">
    <source>
        <dbReference type="Proteomes" id="UP000198854"/>
    </source>
</evidence>
<protein>
    <submittedName>
        <fullName evidence="6">DNA-binding transcriptional regulator, LysR family</fullName>
    </submittedName>
</protein>
<dbReference type="InterPro" id="IPR005119">
    <property type="entry name" value="LysR_subst-bd"/>
</dbReference>
<dbReference type="RefSeq" id="WP_093279564.1">
    <property type="nucleotide sequence ID" value="NZ_FNDD01000066.1"/>
</dbReference>
<dbReference type="Proteomes" id="UP000198854">
    <property type="component" value="Unassembled WGS sequence"/>
</dbReference>
<dbReference type="InterPro" id="IPR036390">
    <property type="entry name" value="WH_DNA-bd_sf"/>
</dbReference>
<dbReference type="STRING" id="861298.SAMN04488136_1663"/>
<evidence type="ECO:0000259" key="5">
    <source>
        <dbReference type="PROSITE" id="PS50931"/>
    </source>
</evidence>
<keyword evidence="2" id="KW-0805">Transcription regulation</keyword>
<keyword evidence="7" id="KW-1185">Reference proteome</keyword>
<sequence length="313" mass="35360">MLVEDLQVVLKVAELGSITAAANHLELRSATASAAVKRVEQALGIELFVRTTRHLRLSSAGERYLPQCEQALLLLDNAKHSVQDSNRAIKGELRISFSSDLGRNHVMGWIDEIMERYTQLSVRANVSDSNVDFYRDTVDMALRYGSPTDHNLYGFKICDAPALVCASPMYLAEHGTPTHPDDLKHHNGLVYQLYDGIHDVWELLEGERKHKVKMHTNRISNDADLVRRWCVAGKGVAIKSCIDMSTDLLAGNVVPILTQYPPAKRELWLVCPSRQSITPAMRLLRDEFRDKTHGILDQLTRRGLLESQRWNKI</sequence>
<dbReference type="PROSITE" id="PS50931">
    <property type="entry name" value="HTH_LYSR"/>
    <property type="match status" value="1"/>
</dbReference>
<dbReference type="SUPFAM" id="SSF46785">
    <property type="entry name" value="Winged helix' DNA-binding domain"/>
    <property type="match status" value="1"/>
</dbReference>
<dbReference type="OrthoDB" id="9786526at2"/>
<dbReference type="GO" id="GO:0043565">
    <property type="term" value="F:sequence-specific DNA binding"/>
    <property type="evidence" value="ECO:0007669"/>
    <property type="project" value="TreeGrafter"/>
</dbReference>
<dbReference type="InterPro" id="IPR058163">
    <property type="entry name" value="LysR-type_TF_proteobact-type"/>
</dbReference>